<accession>A0A9P0DWW9</accession>
<name>A0A9P0DWW9_PHYSR</name>
<proteinExistence type="predicted"/>
<gene>
    <name evidence="2" type="ORF">PHYEVI_LOCUS11811</name>
</gene>
<dbReference type="OrthoDB" id="10267033at2759"/>
<dbReference type="Proteomes" id="UP001153712">
    <property type="component" value="Unassembled WGS sequence"/>
</dbReference>
<dbReference type="AlphaFoldDB" id="A0A9P0DWW9"/>
<sequence>MPKKSAICNCNADGNIGRSGPRYMKIKYMNAMAVVERLGPPDYFLTFTANGQWPEIKASTHNSCRMGEPQVDYEAILTVLFCFQDYSVLKMNTEKDYNAVSSLMRLFSCFKPYERGLELDMTINTVNLDNLESFLGILTVFFSFQDYYVFKMNTKKDYSAVSSLMRED</sequence>
<evidence type="ECO:0000313" key="2">
    <source>
        <dbReference type="EMBL" id="CAH1188756.1"/>
    </source>
</evidence>
<dbReference type="Pfam" id="PF14214">
    <property type="entry name" value="Helitron_like_N"/>
    <property type="match status" value="1"/>
</dbReference>
<organism evidence="2 3">
    <name type="scientific">Phyllotreta striolata</name>
    <name type="common">Striped flea beetle</name>
    <name type="synonym">Crioceris striolata</name>
    <dbReference type="NCBI Taxonomy" id="444603"/>
    <lineage>
        <taxon>Eukaryota</taxon>
        <taxon>Metazoa</taxon>
        <taxon>Ecdysozoa</taxon>
        <taxon>Arthropoda</taxon>
        <taxon>Hexapoda</taxon>
        <taxon>Insecta</taxon>
        <taxon>Pterygota</taxon>
        <taxon>Neoptera</taxon>
        <taxon>Endopterygota</taxon>
        <taxon>Coleoptera</taxon>
        <taxon>Polyphaga</taxon>
        <taxon>Cucujiformia</taxon>
        <taxon>Chrysomeloidea</taxon>
        <taxon>Chrysomelidae</taxon>
        <taxon>Galerucinae</taxon>
        <taxon>Alticini</taxon>
        <taxon>Phyllotreta</taxon>
    </lineage>
</organism>
<protein>
    <recommendedName>
        <fullName evidence="1">Helitron helicase-like domain-containing protein</fullName>
    </recommendedName>
</protein>
<reference evidence="2" key="1">
    <citation type="submission" date="2022-01" db="EMBL/GenBank/DDBJ databases">
        <authorList>
            <person name="King R."/>
        </authorList>
    </citation>
    <scope>NUCLEOTIDE SEQUENCE</scope>
</reference>
<keyword evidence="3" id="KW-1185">Reference proteome</keyword>
<dbReference type="InterPro" id="IPR025476">
    <property type="entry name" value="Helitron_helicase-like"/>
</dbReference>
<comment type="caution">
    <text evidence="2">The sequence shown here is derived from an EMBL/GenBank/DDBJ whole genome shotgun (WGS) entry which is preliminary data.</text>
</comment>
<dbReference type="EMBL" id="CAKJVH030000004">
    <property type="protein sequence ID" value="CAH1188756.1"/>
    <property type="molecule type" value="Genomic_DNA"/>
</dbReference>
<evidence type="ECO:0000259" key="1">
    <source>
        <dbReference type="Pfam" id="PF14214"/>
    </source>
</evidence>
<feature type="domain" description="Helitron helicase-like" evidence="1">
    <location>
        <begin position="19"/>
        <end position="60"/>
    </location>
</feature>
<evidence type="ECO:0000313" key="3">
    <source>
        <dbReference type="Proteomes" id="UP001153712"/>
    </source>
</evidence>